<proteinExistence type="predicted"/>
<organism evidence="1 2">
    <name type="scientific">Tetragenococcus muriaticus PMC-11-5</name>
    <dbReference type="NCBI Taxonomy" id="1302649"/>
    <lineage>
        <taxon>Bacteria</taxon>
        <taxon>Bacillati</taxon>
        <taxon>Bacillota</taxon>
        <taxon>Bacilli</taxon>
        <taxon>Lactobacillales</taxon>
        <taxon>Enterococcaceae</taxon>
        <taxon>Tetragenococcus</taxon>
    </lineage>
</organism>
<dbReference type="Proteomes" id="UP000029380">
    <property type="component" value="Unassembled WGS sequence"/>
</dbReference>
<evidence type="ECO:0000313" key="2">
    <source>
        <dbReference type="Proteomes" id="UP000029380"/>
    </source>
</evidence>
<dbReference type="PATRIC" id="fig|1302649.3.peg.1395"/>
<dbReference type="AlphaFoldDB" id="A0A091CD40"/>
<accession>A0A091CD40</accession>
<evidence type="ECO:0000313" key="1">
    <source>
        <dbReference type="EMBL" id="KFN91418.1"/>
    </source>
</evidence>
<name>A0A091CD40_9ENTE</name>
<reference evidence="1 2" key="1">
    <citation type="submission" date="2014-08" db="EMBL/GenBank/DDBJ databases">
        <title>Genome sequence of Tetragenococcus muriaticus.</title>
        <authorList>
            <person name="Chuea-nongthon C."/>
            <person name="Rodtong S."/>
            <person name="Yongsawatdigul J."/>
            <person name="Steele J.L."/>
            <person name="Liu X.-y."/>
            <person name="Speers J."/>
            <person name="Glasner J.D."/>
            <person name="Neeno-Eckwall E.C."/>
        </authorList>
    </citation>
    <scope>NUCLEOTIDE SEQUENCE [LARGE SCALE GENOMIC DNA]</scope>
    <source>
        <strain evidence="1 2">PMC-11-5</strain>
    </source>
</reference>
<gene>
    <name evidence="1" type="ORF">TMUPMC115_1391</name>
</gene>
<comment type="caution">
    <text evidence="1">The sequence shown here is derived from an EMBL/GenBank/DDBJ whole genome shotgun (WGS) entry which is preliminary data.</text>
</comment>
<sequence>MVAKDVSDLQSLSYTQSYLLTGVLSSFEAQRLKDAVQKIIQEK</sequence>
<dbReference type="EMBL" id="JPVU01000151">
    <property type="protein sequence ID" value="KFN91418.1"/>
    <property type="molecule type" value="Genomic_DNA"/>
</dbReference>
<protein>
    <submittedName>
        <fullName evidence="1">Uncharacterized protein</fullName>
    </submittedName>
</protein>